<accession>A0A0N5AVU5</accession>
<dbReference type="Proteomes" id="UP000046393">
    <property type="component" value="Unplaced"/>
</dbReference>
<proteinExistence type="predicted"/>
<sequence>MPIFLFCSPLTQKDLLNVFLKLRKMAKEYIFLSSSSESATTTSATLASSLLNTASGTGSVVLPTSTVRKSARCAVVRPMVDVSVKRESNNDVTNNLRQLMPNLGIAVP</sequence>
<evidence type="ECO:0000313" key="1">
    <source>
        <dbReference type="Proteomes" id="UP000046393"/>
    </source>
</evidence>
<protein>
    <submittedName>
        <fullName evidence="2">Secreted protein</fullName>
    </submittedName>
</protein>
<dbReference type="AlphaFoldDB" id="A0A0N5AVU5"/>
<evidence type="ECO:0000313" key="2">
    <source>
        <dbReference type="WBParaSite" id="SMUV_0000902301-mRNA-1"/>
    </source>
</evidence>
<dbReference type="WBParaSite" id="SMUV_0000902301-mRNA-1">
    <property type="protein sequence ID" value="SMUV_0000902301-mRNA-1"/>
    <property type="gene ID" value="SMUV_0000902301"/>
</dbReference>
<keyword evidence="1" id="KW-1185">Reference proteome</keyword>
<name>A0A0N5AVU5_9BILA</name>
<reference evidence="2" key="1">
    <citation type="submission" date="2017-02" db="UniProtKB">
        <authorList>
            <consortium name="WormBaseParasite"/>
        </authorList>
    </citation>
    <scope>IDENTIFICATION</scope>
</reference>
<organism evidence="1 2">
    <name type="scientific">Syphacia muris</name>
    <dbReference type="NCBI Taxonomy" id="451379"/>
    <lineage>
        <taxon>Eukaryota</taxon>
        <taxon>Metazoa</taxon>
        <taxon>Ecdysozoa</taxon>
        <taxon>Nematoda</taxon>
        <taxon>Chromadorea</taxon>
        <taxon>Rhabditida</taxon>
        <taxon>Spirurina</taxon>
        <taxon>Oxyuridomorpha</taxon>
        <taxon>Oxyuroidea</taxon>
        <taxon>Oxyuridae</taxon>
        <taxon>Syphacia</taxon>
    </lineage>
</organism>